<evidence type="ECO:0000256" key="6">
    <source>
        <dbReference type="ARBA" id="ARBA00022982"/>
    </source>
</evidence>
<keyword evidence="2" id="KW-0813">Transport</keyword>
<dbReference type="GO" id="GO:0046872">
    <property type="term" value="F:metal ion binding"/>
    <property type="evidence" value="ECO:0007669"/>
    <property type="project" value="InterPro"/>
</dbReference>
<proteinExistence type="inferred from homology"/>
<dbReference type="InterPro" id="IPR050361">
    <property type="entry name" value="MPP/UQCRC_Complex"/>
</dbReference>
<gene>
    <name evidence="14" type="ORF">CANCADRAFT_79046</name>
</gene>
<organism evidence="14 15">
    <name type="scientific">Tortispora caseinolytica NRRL Y-17796</name>
    <dbReference type="NCBI Taxonomy" id="767744"/>
    <lineage>
        <taxon>Eukaryota</taxon>
        <taxon>Fungi</taxon>
        <taxon>Dikarya</taxon>
        <taxon>Ascomycota</taxon>
        <taxon>Saccharomycotina</taxon>
        <taxon>Trigonopsidomycetes</taxon>
        <taxon>Trigonopsidales</taxon>
        <taxon>Trigonopsidaceae</taxon>
        <taxon>Tortispora</taxon>
    </lineage>
</organism>
<keyword evidence="5" id="KW-0809">Transit peptide</keyword>
<keyword evidence="8" id="KW-0472">Membrane</keyword>
<dbReference type="AlphaFoldDB" id="A0A1E4TJK2"/>
<sequence length="418" mass="43140">MKTPSMSRAASTLVEKTLLGVKSTAIPGSGPTSTVSVVIRGGSKFESASGAAHVLERFAFQNTAKRSGLRLTRETELMGGQLSHYHDRESIVLTAKFLRQDLPFFVELLGDVVGSPSLDDFELVETVWPLAILESRAADAVPSNTALELAHSVAFRKGLGNPRLVDPDSDHVSIENVRDHFAATYTKANIHIVGNDVDTEVFQQLVESAFGSIPEGTAVSAPTPAAFHGEARVKSTAGNAFTLAYPLIGADASPAAAVLGYALGGIPAIKWATSSASIPTGAAEVSPFVSTATGYASYANAGLLHFSVTGPYSAASSVSAAAKKAASVIKSAPSSLSDDVIKRAIAQAKFAAASAVDSYEGTNWAVGTKGLGLGSVDTAAFDKVTPDAVKAVAKKIAEATPAVAAVGKIFELPHTDEL</sequence>
<evidence type="ECO:0000256" key="10">
    <source>
        <dbReference type="ARBA" id="ARBA00040751"/>
    </source>
</evidence>
<dbReference type="SUPFAM" id="SSF63411">
    <property type="entry name" value="LuxS/MPP-like metallohydrolase"/>
    <property type="match status" value="2"/>
</dbReference>
<evidence type="ECO:0000313" key="14">
    <source>
        <dbReference type="EMBL" id="ODV91935.1"/>
    </source>
</evidence>
<dbReference type="InterPro" id="IPR011249">
    <property type="entry name" value="Metalloenz_LuxS/M16"/>
</dbReference>
<reference evidence="15" key="1">
    <citation type="submission" date="2016-02" db="EMBL/GenBank/DDBJ databases">
        <title>Comparative genomics of biotechnologically important yeasts.</title>
        <authorList>
            <consortium name="DOE Joint Genome Institute"/>
            <person name="Riley R."/>
            <person name="Haridas S."/>
            <person name="Wolfe K.H."/>
            <person name="Lopes M.R."/>
            <person name="Hittinger C.T."/>
            <person name="Goker M."/>
            <person name="Salamov A."/>
            <person name="Wisecaver J."/>
            <person name="Long T.M."/>
            <person name="Aerts A.L."/>
            <person name="Barry K."/>
            <person name="Choi C."/>
            <person name="Clum A."/>
            <person name="Coughlan A.Y."/>
            <person name="Deshpande S."/>
            <person name="Douglass A.P."/>
            <person name="Hanson S.J."/>
            <person name="Klenk H.-P."/>
            <person name="Labutti K."/>
            <person name="Lapidus A."/>
            <person name="Lindquist E."/>
            <person name="Lipzen A."/>
            <person name="Meier-Kolthoff J.P."/>
            <person name="Ohm R.A."/>
            <person name="Otillar R.P."/>
            <person name="Pangilinan J."/>
            <person name="Peng Y."/>
            <person name="Rokas A."/>
            <person name="Rosa C.A."/>
            <person name="Scheuner C."/>
            <person name="Sibirny A.A."/>
            <person name="Slot J.C."/>
            <person name="Stielow J.B."/>
            <person name="Sun H."/>
            <person name="Kurtzman C.P."/>
            <person name="Blackwell M."/>
            <person name="Jeffries T.W."/>
            <person name="Grigoriev I.V."/>
        </authorList>
    </citation>
    <scope>NUCLEOTIDE SEQUENCE [LARGE SCALE GENOMIC DNA]</scope>
    <source>
        <strain evidence="15">NRRL Y-17796</strain>
    </source>
</reference>
<evidence type="ECO:0000256" key="9">
    <source>
        <dbReference type="ARBA" id="ARBA00038146"/>
    </source>
</evidence>
<evidence type="ECO:0000256" key="3">
    <source>
        <dbReference type="ARBA" id="ARBA00022660"/>
    </source>
</evidence>
<dbReference type="Pfam" id="PF00675">
    <property type="entry name" value="Peptidase_M16"/>
    <property type="match status" value="1"/>
</dbReference>
<comment type="similarity">
    <text evidence="9">Belongs to the peptidase M16 family. UQCRC2/QCR2 subfamily.</text>
</comment>
<dbReference type="OrthoDB" id="6369905at2759"/>
<evidence type="ECO:0000256" key="12">
    <source>
        <dbReference type="ARBA" id="ARBA00041778"/>
    </source>
</evidence>
<evidence type="ECO:0000256" key="7">
    <source>
        <dbReference type="ARBA" id="ARBA00023128"/>
    </source>
</evidence>
<dbReference type="Proteomes" id="UP000095023">
    <property type="component" value="Unassembled WGS sequence"/>
</dbReference>
<dbReference type="PANTHER" id="PTHR11851">
    <property type="entry name" value="METALLOPROTEASE"/>
    <property type="match status" value="1"/>
</dbReference>
<keyword evidence="6" id="KW-0249">Electron transport</keyword>
<evidence type="ECO:0000313" key="15">
    <source>
        <dbReference type="Proteomes" id="UP000095023"/>
    </source>
</evidence>
<evidence type="ECO:0000256" key="4">
    <source>
        <dbReference type="ARBA" id="ARBA00022792"/>
    </source>
</evidence>
<feature type="domain" description="Peptidase M16 N-terminal" evidence="13">
    <location>
        <begin position="30"/>
        <end position="163"/>
    </location>
</feature>
<dbReference type="EMBL" id="KV453841">
    <property type="protein sequence ID" value="ODV91935.1"/>
    <property type="molecule type" value="Genomic_DNA"/>
</dbReference>
<dbReference type="GO" id="GO:0004222">
    <property type="term" value="F:metalloendopeptidase activity"/>
    <property type="evidence" value="ECO:0007669"/>
    <property type="project" value="InterPro"/>
</dbReference>
<dbReference type="GO" id="GO:0006508">
    <property type="term" value="P:proteolysis"/>
    <property type="evidence" value="ECO:0007669"/>
    <property type="project" value="InterPro"/>
</dbReference>
<evidence type="ECO:0000256" key="2">
    <source>
        <dbReference type="ARBA" id="ARBA00022448"/>
    </source>
</evidence>
<evidence type="ECO:0000259" key="13">
    <source>
        <dbReference type="Pfam" id="PF00675"/>
    </source>
</evidence>
<evidence type="ECO:0000256" key="11">
    <source>
        <dbReference type="ARBA" id="ARBA00041372"/>
    </source>
</evidence>
<keyword evidence="4" id="KW-0999">Mitochondrion inner membrane</keyword>
<dbReference type="Gene3D" id="3.30.830.10">
    <property type="entry name" value="Metalloenzyme, LuxS/M16 peptidase-like"/>
    <property type="match status" value="2"/>
</dbReference>
<evidence type="ECO:0000256" key="1">
    <source>
        <dbReference type="ARBA" id="ARBA00004443"/>
    </source>
</evidence>
<dbReference type="PROSITE" id="PS00143">
    <property type="entry name" value="INSULINASE"/>
    <property type="match status" value="1"/>
</dbReference>
<keyword evidence="15" id="KW-1185">Reference proteome</keyword>
<protein>
    <recommendedName>
        <fullName evidence="10">Cytochrome b-c1 complex subunit 2, mitochondrial</fullName>
    </recommendedName>
    <alternativeName>
        <fullName evidence="12">Complex III subunit 2</fullName>
    </alternativeName>
    <alternativeName>
        <fullName evidence="11">Core protein II</fullName>
    </alternativeName>
</protein>
<keyword evidence="3" id="KW-0679">Respiratory chain</keyword>
<dbReference type="PANTHER" id="PTHR11851:SF209">
    <property type="entry name" value="CYTOCHROME B-C1 COMPLEX SUBUNIT 2, MITOCHONDRIAL"/>
    <property type="match status" value="1"/>
</dbReference>
<name>A0A1E4TJK2_9ASCO</name>
<keyword evidence="7" id="KW-0496">Mitochondrion</keyword>
<comment type="subcellular location">
    <subcellularLocation>
        <location evidence="1">Mitochondrion inner membrane</location>
        <topology evidence="1">Peripheral membrane protein</topology>
        <orientation evidence="1">Matrix side</orientation>
    </subcellularLocation>
</comment>
<dbReference type="InterPro" id="IPR001431">
    <property type="entry name" value="Pept_M16_Zn_BS"/>
</dbReference>
<dbReference type="InterPro" id="IPR011765">
    <property type="entry name" value="Pept_M16_N"/>
</dbReference>
<accession>A0A1E4TJK2</accession>
<evidence type="ECO:0000256" key="8">
    <source>
        <dbReference type="ARBA" id="ARBA00023136"/>
    </source>
</evidence>
<dbReference type="GO" id="GO:0005743">
    <property type="term" value="C:mitochondrial inner membrane"/>
    <property type="evidence" value="ECO:0007669"/>
    <property type="project" value="UniProtKB-SubCell"/>
</dbReference>
<evidence type="ECO:0000256" key="5">
    <source>
        <dbReference type="ARBA" id="ARBA00022946"/>
    </source>
</evidence>